<gene>
    <name evidence="4" type="ORF">D0T92_05805</name>
</gene>
<dbReference type="InterPro" id="IPR004136">
    <property type="entry name" value="NMO"/>
</dbReference>
<keyword evidence="2" id="KW-0288">FMN</keyword>
<dbReference type="CDD" id="cd04730">
    <property type="entry name" value="NPD_like"/>
    <property type="match status" value="1"/>
</dbReference>
<protein>
    <submittedName>
        <fullName evidence="4">Nitronate monooxygenase</fullName>
    </submittedName>
</protein>
<dbReference type="AlphaFoldDB" id="A0A5J6PV26"/>
<sequence>MQYNFNPLVIRGKSLIPIVQGGMGVGVSASKLSSAVARENGIGTIASVDLRHLHDDLLAESKVNPTEEKYCKLNHIALDREIQAARANTEGKGMIAVNVMKAVKDHQALVRQACESGADAIVMGAGLPLDLPEMTEGYHKDVALLPILSESRGINIVLKRWMKKGILPDAIVIEHPAHAAGHLGAMTVDGVNDEKFEFKRVIEETFEVFKKLGLESEKIPLVLAGGMANFDKITTALKTWGASAVQIGTAFAVTEEGDAHLNFKKTLAGAPTEQVVEFMSVAGLPARGVRTKFLDNYIKREAKLQANAKADPRRCTQGINCLSVCGLRDGLEKVGQFCIDIQLAAAWRGEVDKGLFFRGKDPLPFGHSIRTVHETIQYLLHGHVAENLQLQAG</sequence>
<evidence type="ECO:0000256" key="3">
    <source>
        <dbReference type="ARBA" id="ARBA00023002"/>
    </source>
</evidence>
<dbReference type="OrthoDB" id="9778912at2"/>
<dbReference type="InterPro" id="IPR013785">
    <property type="entry name" value="Aldolase_TIM"/>
</dbReference>
<dbReference type="Gene3D" id="3.20.20.70">
    <property type="entry name" value="Aldolase class I"/>
    <property type="match status" value="1"/>
</dbReference>
<dbReference type="GO" id="GO:0018580">
    <property type="term" value="F:nitronate monooxygenase activity"/>
    <property type="evidence" value="ECO:0007669"/>
    <property type="project" value="InterPro"/>
</dbReference>
<keyword evidence="3" id="KW-0560">Oxidoreductase</keyword>
<accession>A0A5J6PV26</accession>
<proteinExistence type="predicted"/>
<name>A0A5J6PV26_9NEIS</name>
<evidence type="ECO:0000256" key="1">
    <source>
        <dbReference type="ARBA" id="ARBA00022630"/>
    </source>
</evidence>
<keyword evidence="1" id="KW-0285">Flavoprotein</keyword>
<dbReference type="PANTHER" id="PTHR32332:SF18">
    <property type="entry name" value="2-NITROPROPANE DIOXYGENASE"/>
    <property type="match status" value="1"/>
</dbReference>
<reference evidence="4 5" key="1">
    <citation type="submission" date="2018-08" db="EMBL/GenBank/DDBJ databases">
        <title>Neisseria zalophi ATCC BAA-2455 complete genome.</title>
        <authorList>
            <person name="Veseli I.A."/>
            <person name="Buttler R."/>
            <person name="Mascarenhas dos Santos A.C."/>
            <person name="Pombert J.-F."/>
        </authorList>
    </citation>
    <scope>NUCLEOTIDE SEQUENCE [LARGE SCALE GENOMIC DNA]</scope>
    <source>
        <strain evidence="4 5">ATCC BAA-2455</strain>
    </source>
</reference>
<dbReference type="Proteomes" id="UP000325713">
    <property type="component" value="Chromosome"/>
</dbReference>
<evidence type="ECO:0000256" key="2">
    <source>
        <dbReference type="ARBA" id="ARBA00022643"/>
    </source>
</evidence>
<keyword evidence="5" id="KW-1185">Reference proteome</keyword>
<dbReference type="RefSeq" id="WP_151051069.1">
    <property type="nucleotide sequence ID" value="NZ_CP031700.1"/>
</dbReference>
<dbReference type="PANTHER" id="PTHR32332">
    <property type="entry name" value="2-NITROPROPANE DIOXYGENASE"/>
    <property type="match status" value="1"/>
</dbReference>
<dbReference type="Pfam" id="PF03060">
    <property type="entry name" value="NMO"/>
    <property type="match status" value="1"/>
</dbReference>
<keyword evidence="4" id="KW-0503">Monooxygenase</keyword>
<dbReference type="SUPFAM" id="SSF51412">
    <property type="entry name" value="Inosine monophosphate dehydrogenase (IMPDH)"/>
    <property type="match status" value="1"/>
</dbReference>
<evidence type="ECO:0000313" key="5">
    <source>
        <dbReference type="Proteomes" id="UP000325713"/>
    </source>
</evidence>
<evidence type="ECO:0000313" key="4">
    <source>
        <dbReference type="EMBL" id="QEY26094.1"/>
    </source>
</evidence>
<organism evidence="4 5">
    <name type="scientific">Neisseria zalophi</name>
    <dbReference type="NCBI Taxonomy" id="640030"/>
    <lineage>
        <taxon>Bacteria</taxon>
        <taxon>Pseudomonadati</taxon>
        <taxon>Pseudomonadota</taxon>
        <taxon>Betaproteobacteria</taxon>
        <taxon>Neisseriales</taxon>
        <taxon>Neisseriaceae</taxon>
        <taxon>Neisseria</taxon>
    </lineage>
</organism>
<dbReference type="EMBL" id="CP031700">
    <property type="protein sequence ID" value="QEY26094.1"/>
    <property type="molecule type" value="Genomic_DNA"/>
</dbReference>
<dbReference type="KEGG" id="nzl:D0T92_05805"/>